<name>A0A075FX41_9EURY</name>
<keyword evidence="4" id="KW-0106">Calcium</keyword>
<feature type="region of interest" description="Disordered" evidence="5">
    <location>
        <begin position="104"/>
        <end position="196"/>
    </location>
</feature>
<dbReference type="InterPro" id="IPR011053">
    <property type="entry name" value="Single_hybrid_motif"/>
</dbReference>
<protein>
    <submittedName>
        <fullName evidence="7">AAA ATPase</fullName>
    </submittedName>
</protein>
<dbReference type="InterPro" id="IPR059100">
    <property type="entry name" value="TSP3_bac"/>
</dbReference>
<dbReference type="PANTHER" id="PTHR37467">
    <property type="entry name" value="EXPORTED CALCIUM-BINDING GLYCOPROTEIN-RELATED"/>
    <property type="match status" value="1"/>
</dbReference>
<keyword evidence="3" id="KW-0732">Signal</keyword>
<dbReference type="InterPro" id="IPR018247">
    <property type="entry name" value="EF_Hand_1_Ca_BS"/>
</dbReference>
<dbReference type="AlphaFoldDB" id="A0A075FX41"/>
<proteinExistence type="predicted"/>
<organism evidence="7">
    <name type="scientific">uncultured marine group II/III euryarchaeote AD1000_44_A09</name>
    <dbReference type="NCBI Taxonomy" id="1457774"/>
    <lineage>
        <taxon>Archaea</taxon>
        <taxon>Methanobacteriati</taxon>
        <taxon>Methanobacteriota</taxon>
        <taxon>environmental samples</taxon>
    </lineage>
</organism>
<evidence type="ECO:0000256" key="2">
    <source>
        <dbReference type="ARBA" id="ARBA00022525"/>
    </source>
</evidence>
<feature type="compositionally biased region" description="Acidic residues" evidence="5">
    <location>
        <begin position="113"/>
        <end position="122"/>
    </location>
</feature>
<sequence length="1041" mass="114144">MRNDVIDAISLKRYIHVIGHRYGPLWGRVMNLALNHNQYAVAAIAATLCLAGFYTIIDAGLSTTESGGFDSAGSDVIISGPEVQEGGSDFDNDGLPDRMEQTLYGTDWRNNDTDGDGLEDGWEIQNGLDPLDSGEPNDGDIENVNPGEEEETGEQNETFPDPDNGPFGDPDRDGLTNEQEAAIGTNPTVQDSDGDGLNDRWESLYTEVVQTPQGPVTLLDPLEPNWGCSLLTPQVEAEMKLIIGTSTWNNLPIGPNGDHSCDSVLDIDRQGPDSLPNYLEEIYDTNPLEEDSDLDLIPDRVEVGYGSQDLQVHCGVPQFGTIRIDAPYTELMSGVGDLTWFNQDMDGDGRLNGPGDWDTDGDGMPDGFEYCYNTLLNPANSTDAYGDGDEDGLNNVEEYEVAYTWGPVNFTSPLVADTDFDGMPDGWEYHSGIHPNDGSNAEEDPDFDGYDADGDGGVRYTDLVGISTVNNIVVEVGDFVQVNSTVMWVRTVQDSQYVNIVVKAPTAGYIYSINVNVGDEVTSRLQDLATIVEEHERFTNLDEYNARDRDGDGIVDGRSTNPLVADTDNDGLIDGIEVIGWTIRVVDMGVRDVIVRSDPGVYDTDRDGLSDATEYYETFTNATDRDTDSDGLEDFTEAMDGFVWNGTTYYTNASMFDTDNDGLDDGEEVIDGADQYITHANNADTDNDGLSDGGEVLHIPRPWQTATSPLDNDTDDDGQPDGWEMQVFSVQQNTNSHSLWISTQNWLPLGCDSMQECGKGPGGWVWDSYLKGFQTSGDRNGDGVLDPKYFIYEMNLTGFPIPANGRWALDPSFGSMPDANFDIDNDTLLNALEAPDRWDTNPVADDTDGDMLADGWEVSASERAINLGLVDNNSLDALGARGPMDPRMPDSDLDGIDDGAEDFDGDGLNRSHLLNRYCPGWDNPQNAECHIDPTTSNGGNFYDDLENYTNYEEFQNGTDAVLADTDGDGWADGSEVYHQDHDGDGMWSGWEFYFDFDPFDPADAYIDSDGDGYMNKCENKWNTNPKDPTSFPSQGELCTNN</sequence>
<evidence type="ECO:0000256" key="3">
    <source>
        <dbReference type="ARBA" id="ARBA00022729"/>
    </source>
</evidence>
<dbReference type="PANTHER" id="PTHR37467:SF1">
    <property type="entry name" value="EXPORTED CALCIUM-BINDING GLYCOPROTEIN"/>
    <property type="match status" value="1"/>
</dbReference>
<reference evidence="7" key="1">
    <citation type="journal article" date="2014" name="Genome Biol. Evol.">
        <title>Pangenome evidence for extensive interdomain horizontal transfer affecting lineage core and shell genes in uncultured planktonic thaumarchaeota and euryarchaeota.</title>
        <authorList>
            <person name="Deschamps P."/>
            <person name="Zivanovic Y."/>
            <person name="Moreira D."/>
            <person name="Rodriguez-Valera F."/>
            <person name="Lopez-Garcia P."/>
        </authorList>
    </citation>
    <scope>NUCLEOTIDE SEQUENCE</scope>
</reference>
<dbReference type="Gene3D" id="2.40.50.100">
    <property type="match status" value="1"/>
</dbReference>
<dbReference type="PROSITE" id="PS00018">
    <property type="entry name" value="EF_HAND_1"/>
    <property type="match status" value="1"/>
</dbReference>
<dbReference type="SUPFAM" id="SSF51230">
    <property type="entry name" value="Single hybrid motif"/>
    <property type="match status" value="1"/>
</dbReference>
<dbReference type="InterPro" id="IPR053180">
    <property type="entry name" value="Ca-binding_acidic-repeat"/>
</dbReference>
<keyword evidence="6" id="KW-0812">Transmembrane</keyword>
<dbReference type="Pfam" id="PF18884">
    <property type="entry name" value="TSP3_bac"/>
    <property type="match status" value="8"/>
</dbReference>
<feature type="region of interest" description="Disordered" evidence="5">
    <location>
        <begin position="1021"/>
        <end position="1041"/>
    </location>
</feature>
<accession>A0A075FX41</accession>
<feature type="transmembrane region" description="Helical" evidence="6">
    <location>
        <begin position="39"/>
        <end position="57"/>
    </location>
</feature>
<evidence type="ECO:0000256" key="5">
    <source>
        <dbReference type="SAM" id="MobiDB-lite"/>
    </source>
</evidence>
<evidence type="ECO:0000256" key="6">
    <source>
        <dbReference type="SAM" id="Phobius"/>
    </source>
</evidence>
<evidence type="ECO:0000313" key="7">
    <source>
        <dbReference type="EMBL" id="AIE94192.1"/>
    </source>
</evidence>
<feature type="compositionally biased region" description="Low complexity" evidence="5">
    <location>
        <begin position="155"/>
        <end position="168"/>
    </location>
</feature>
<keyword evidence="6" id="KW-1133">Transmembrane helix</keyword>
<evidence type="ECO:0000256" key="1">
    <source>
        <dbReference type="ARBA" id="ARBA00004613"/>
    </source>
</evidence>
<dbReference type="EMBL" id="KF900416">
    <property type="protein sequence ID" value="AIE94192.1"/>
    <property type="molecule type" value="Genomic_DNA"/>
</dbReference>
<keyword evidence="2" id="KW-0964">Secreted</keyword>
<evidence type="ECO:0000256" key="4">
    <source>
        <dbReference type="ARBA" id="ARBA00022837"/>
    </source>
</evidence>
<keyword evidence="6" id="KW-0472">Membrane</keyword>
<feature type="compositionally biased region" description="Acidic residues" evidence="5">
    <location>
        <begin position="135"/>
        <end position="154"/>
    </location>
</feature>
<comment type="subcellular location">
    <subcellularLocation>
        <location evidence="1">Secreted</location>
    </subcellularLocation>
</comment>